<evidence type="ECO:0000313" key="3">
    <source>
        <dbReference type="Proteomes" id="UP001501710"/>
    </source>
</evidence>
<proteinExistence type="predicted"/>
<evidence type="ECO:0008006" key="4">
    <source>
        <dbReference type="Google" id="ProtNLM"/>
    </source>
</evidence>
<dbReference type="RefSeq" id="WP_344893785.1">
    <property type="nucleotide sequence ID" value="NZ_BAABAS010000005.1"/>
</dbReference>
<feature type="compositionally biased region" description="Basic and acidic residues" evidence="1">
    <location>
        <begin position="16"/>
        <end position="56"/>
    </location>
</feature>
<protein>
    <recommendedName>
        <fullName evidence="4">Antitoxin</fullName>
    </recommendedName>
</protein>
<name>A0ABP8BXD4_9ACTN</name>
<organism evidence="2 3">
    <name type="scientific">Actinomadura meridiana</name>
    <dbReference type="NCBI Taxonomy" id="559626"/>
    <lineage>
        <taxon>Bacteria</taxon>
        <taxon>Bacillati</taxon>
        <taxon>Actinomycetota</taxon>
        <taxon>Actinomycetes</taxon>
        <taxon>Streptosporangiales</taxon>
        <taxon>Thermomonosporaceae</taxon>
        <taxon>Actinomadura</taxon>
    </lineage>
</organism>
<dbReference type="EMBL" id="BAABAS010000005">
    <property type="protein sequence ID" value="GAA4229358.1"/>
    <property type="molecule type" value="Genomic_DNA"/>
</dbReference>
<dbReference type="Pfam" id="PF14013">
    <property type="entry name" value="MT0933_antitox"/>
    <property type="match status" value="1"/>
</dbReference>
<keyword evidence="3" id="KW-1185">Reference proteome</keyword>
<dbReference type="InterPro" id="IPR028037">
    <property type="entry name" value="Antitoxin_Rv0909/MT0933"/>
</dbReference>
<comment type="caution">
    <text evidence="2">The sequence shown here is derived from an EMBL/GenBank/DDBJ whole genome shotgun (WGS) entry which is preliminary data.</text>
</comment>
<reference evidence="3" key="1">
    <citation type="journal article" date="2019" name="Int. J. Syst. Evol. Microbiol.">
        <title>The Global Catalogue of Microorganisms (GCM) 10K type strain sequencing project: providing services to taxonomists for standard genome sequencing and annotation.</title>
        <authorList>
            <consortium name="The Broad Institute Genomics Platform"/>
            <consortium name="The Broad Institute Genome Sequencing Center for Infectious Disease"/>
            <person name="Wu L."/>
            <person name="Ma J."/>
        </authorList>
    </citation>
    <scope>NUCLEOTIDE SEQUENCE [LARGE SCALE GENOMIC DNA]</scope>
    <source>
        <strain evidence="3">JCM 17440</strain>
    </source>
</reference>
<dbReference type="Proteomes" id="UP001501710">
    <property type="component" value="Unassembled WGS sequence"/>
</dbReference>
<evidence type="ECO:0000313" key="2">
    <source>
        <dbReference type="EMBL" id="GAA4229358.1"/>
    </source>
</evidence>
<accession>A0ABP8BXD4</accession>
<gene>
    <name evidence="2" type="ORF">GCM10022254_21580</name>
</gene>
<evidence type="ECO:0000256" key="1">
    <source>
        <dbReference type="SAM" id="MobiDB-lite"/>
    </source>
</evidence>
<feature type="compositionally biased region" description="Gly residues" evidence="1">
    <location>
        <begin position="58"/>
        <end position="79"/>
    </location>
</feature>
<sequence>MSIVDKVKQMLGQSPDKAKHGMEKAGDKIDEHTGGKYADKIDKAQDKAGDHIDRNNEGGQGGGSGSRPGGDEPGGGQPA</sequence>
<feature type="region of interest" description="Disordered" evidence="1">
    <location>
        <begin position="1"/>
        <end position="79"/>
    </location>
</feature>